<dbReference type="Pfam" id="PF04193">
    <property type="entry name" value="PQ-loop"/>
    <property type="match status" value="2"/>
</dbReference>
<dbReference type="FunFam" id="1.20.1280.290:FF:000031">
    <property type="entry name" value="Mannose-P-dolichol utilization defect 1"/>
    <property type="match status" value="1"/>
</dbReference>
<evidence type="ECO:0000256" key="7">
    <source>
        <dbReference type="ARBA" id="ARBA00038475"/>
    </source>
</evidence>
<dbReference type="InterPro" id="IPR016817">
    <property type="entry name" value="MannP-dilichol_defect-1"/>
</dbReference>
<dbReference type="CTD" id="9526"/>
<gene>
    <name evidence="12" type="primary">MPDU1</name>
</gene>
<feature type="transmembrane region" description="Helical" evidence="10">
    <location>
        <begin position="227"/>
        <end position="248"/>
    </location>
</feature>
<evidence type="ECO:0000256" key="3">
    <source>
        <dbReference type="ARBA" id="ARBA00022692"/>
    </source>
</evidence>
<comment type="similarity">
    <text evidence="7 9">Belongs to the MPDU1 (TC 2.A.43.3) family.</text>
</comment>
<comment type="subcellular location">
    <subcellularLocation>
        <location evidence="1 9">Membrane</location>
        <topology evidence="1 9">Multi-pass membrane protein</topology>
    </subcellularLocation>
</comment>
<comment type="function">
    <text evidence="8">Required for normal utilization of mannose-dolichol phosphate (Dol-P-Man) in the synthesis of N-linked and O-linked oligosaccharides and GPI anchors.</text>
</comment>
<evidence type="ECO:0000256" key="2">
    <source>
        <dbReference type="ARBA" id="ARBA00022448"/>
    </source>
</evidence>
<dbReference type="GO" id="GO:0016020">
    <property type="term" value="C:membrane"/>
    <property type="evidence" value="ECO:0007669"/>
    <property type="project" value="UniProtKB-SubCell"/>
</dbReference>
<keyword evidence="11" id="KW-1185">Reference proteome</keyword>
<evidence type="ECO:0000313" key="12">
    <source>
        <dbReference type="RefSeq" id="XP_025049544.1"/>
    </source>
</evidence>
<dbReference type="Proteomes" id="UP000189705">
    <property type="component" value="Unplaced"/>
</dbReference>
<dbReference type="InterPro" id="IPR006603">
    <property type="entry name" value="PQ-loop_rpt"/>
</dbReference>
<feature type="transmembrane region" description="Helical" evidence="10">
    <location>
        <begin position="44"/>
        <end position="66"/>
    </location>
</feature>
<dbReference type="PIRSF" id="PIRSF023381">
    <property type="entry name" value="MannP-dilichol_defect-1p"/>
    <property type="match status" value="1"/>
</dbReference>
<feature type="transmembrane region" description="Helical" evidence="10">
    <location>
        <begin position="113"/>
        <end position="136"/>
    </location>
</feature>
<evidence type="ECO:0000256" key="6">
    <source>
        <dbReference type="ARBA" id="ARBA00023136"/>
    </source>
</evidence>
<evidence type="ECO:0000256" key="5">
    <source>
        <dbReference type="ARBA" id="ARBA00022989"/>
    </source>
</evidence>
<dbReference type="FunFam" id="1.20.1280.290:FF:000006">
    <property type="entry name" value="mannose-P-dolichol utilization defect 1 protein"/>
    <property type="match status" value="1"/>
</dbReference>
<dbReference type="InParanoid" id="A0A3Q0FQF6"/>
<organism evidence="11 12">
    <name type="scientific">Alligator sinensis</name>
    <name type="common">Chinese alligator</name>
    <dbReference type="NCBI Taxonomy" id="38654"/>
    <lineage>
        <taxon>Eukaryota</taxon>
        <taxon>Metazoa</taxon>
        <taxon>Chordata</taxon>
        <taxon>Craniata</taxon>
        <taxon>Vertebrata</taxon>
        <taxon>Euteleostomi</taxon>
        <taxon>Archelosauria</taxon>
        <taxon>Archosauria</taxon>
        <taxon>Crocodylia</taxon>
        <taxon>Alligatoridae</taxon>
        <taxon>Alligatorinae</taxon>
        <taxon>Alligator</taxon>
    </lineage>
</organism>
<feature type="transmembrane region" description="Helical" evidence="10">
    <location>
        <begin position="12"/>
        <end position="32"/>
    </location>
</feature>
<keyword evidence="4" id="KW-0677">Repeat</keyword>
<proteinExistence type="inferred from homology"/>
<sequence>MRGKGGSTLKWKGRGVFGGAGVSPPILIFYSLSPQNLLNPRKVFAGGVPCLKILVSKVLGYGIVMGSVMVKLPQVFKILGAQSAEGLSFQAVLLELLALTGTIAYSIAHHFPFSAWGEALFLTLQTVTIGFLIQYFGGCTGRGVTFLAVYSSALALLLSPLPPSALITLLQAFNLPAIIVSRLIQATTNYRNGHTGQLSAVTILLLFAGSLARIFTSVQETGDLLVALTYMVSSICNGVIAAQLIYYWHVPAQGKKQR</sequence>
<evidence type="ECO:0000256" key="8">
    <source>
        <dbReference type="ARBA" id="ARBA00054724"/>
    </source>
</evidence>
<evidence type="ECO:0000313" key="11">
    <source>
        <dbReference type="Proteomes" id="UP000189705"/>
    </source>
</evidence>
<dbReference type="PANTHER" id="PTHR12226:SF2">
    <property type="entry name" value="MANNOSE-P-DOLICHOL UTILIZATION DEFECT 1 PROTEIN"/>
    <property type="match status" value="1"/>
</dbReference>
<keyword evidence="2" id="KW-0813">Transport</keyword>
<feature type="transmembrane region" description="Helical" evidence="10">
    <location>
        <begin position="196"/>
        <end position="215"/>
    </location>
</feature>
<keyword evidence="6 9" id="KW-0472">Membrane</keyword>
<evidence type="ECO:0000256" key="9">
    <source>
        <dbReference type="PIRNR" id="PIRNR023381"/>
    </source>
</evidence>
<evidence type="ECO:0000256" key="1">
    <source>
        <dbReference type="ARBA" id="ARBA00004141"/>
    </source>
</evidence>
<evidence type="ECO:0000256" key="4">
    <source>
        <dbReference type="ARBA" id="ARBA00022737"/>
    </source>
</evidence>
<evidence type="ECO:0000256" key="10">
    <source>
        <dbReference type="SAM" id="Phobius"/>
    </source>
</evidence>
<protein>
    <recommendedName>
        <fullName evidence="9">Mannose-P-dolichol utilization defect 1 protein homolog</fullName>
    </recommendedName>
</protein>
<dbReference type="RefSeq" id="XP_025049544.1">
    <property type="nucleotide sequence ID" value="XM_025193759.1"/>
</dbReference>
<feature type="transmembrane region" description="Helical" evidence="10">
    <location>
        <begin position="87"/>
        <end position="107"/>
    </location>
</feature>
<keyword evidence="3 9" id="KW-0812">Transmembrane</keyword>
<dbReference type="PANTHER" id="PTHR12226">
    <property type="entry name" value="MANNOSE-P-DOLICHOL UTILIZATION DEFECT 1 LEC35 -RELATED"/>
    <property type="match status" value="1"/>
</dbReference>
<name>A0A3Q0FQF6_ALLSI</name>
<dbReference type="AlphaFoldDB" id="A0A3Q0FQF6"/>
<dbReference type="SMART" id="SM00679">
    <property type="entry name" value="CTNS"/>
    <property type="match status" value="2"/>
</dbReference>
<dbReference type="Gene3D" id="1.20.1280.290">
    <property type="match status" value="2"/>
</dbReference>
<dbReference type="STRING" id="38654.A0A3Q0FQF6"/>
<dbReference type="GO" id="GO:0009312">
    <property type="term" value="P:oligosaccharide biosynthetic process"/>
    <property type="evidence" value="ECO:0007669"/>
    <property type="project" value="TreeGrafter"/>
</dbReference>
<keyword evidence="5 9" id="KW-1133">Transmembrane helix</keyword>
<reference evidence="12" key="1">
    <citation type="submission" date="2025-08" db="UniProtKB">
        <authorList>
            <consortium name="RefSeq"/>
        </authorList>
    </citation>
    <scope>IDENTIFICATION</scope>
</reference>
<accession>A0A3Q0FQF6</accession>
<dbReference type="GeneID" id="102368411"/>